<dbReference type="STRING" id="1914305.BLW93_04720"/>
<keyword evidence="4" id="KW-1185">Reference proteome</keyword>
<dbReference type="AlphaFoldDB" id="A0A1R1ML81"/>
<dbReference type="Gene3D" id="3.20.20.450">
    <property type="entry name" value="EAL domain"/>
    <property type="match status" value="1"/>
</dbReference>
<dbReference type="CDD" id="cd01948">
    <property type="entry name" value="EAL"/>
    <property type="match status" value="1"/>
</dbReference>
<dbReference type="PANTHER" id="PTHR33121">
    <property type="entry name" value="CYCLIC DI-GMP PHOSPHODIESTERASE PDEF"/>
    <property type="match status" value="1"/>
</dbReference>
<dbReference type="Proteomes" id="UP000187408">
    <property type="component" value="Unassembled WGS sequence"/>
</dbReference>
<organism evidence="3 4">
    <name type="scientific">Desulfurobacterium indicum</name>
    <dbReference type="NCBI Taxonomy" id="1914305"/>
    <lineage>
        <taxon>Bacteria</taxon>
        <taxon>Pseudomonadati</taxon>
        <taxon>Aquificota</taxon>
        <taxon>Aquificia</taxon>
        <taxon>Desulfurobacteriales</taxon>
        <taxon>Desulfurobacteriaceae</taxon>
        <taxon>Desulfurobacterium</taxon>
    </lineage>
</organism>
<protein>
    <recommendedName>
        <fullName evidence="5">Diguanylate cyclase</fullName>
    </recommendedName>
</protein>
<feature type="domain" description="EAL" evidence="1">
    <location>
        <begin position="333"/>
        <end position="573"/>
    </location>
</feature>
<evidence type="ECO:0008006" key="5">
    <source>
        <dbReference type="Google" id="ProtNLM"/>
    </source>
</evidence>
<dbReference type="InterPro" id="IPR029787">
    <property type="entry name" value="Nucleotide_cyclase"/>
</dbReference>
<dbReference type="Pfam" id="PF00990">
    <property type="entry name" value="GGDEF"/>
    <property type="match status" value="1"/>
</dbReference>
<dbReference type="InterPro" id="IPR001633">
    <property type="entry name" value="EAL_dom"/>
</dbReference>
<gene>
    <name evidence="3" type="ORF">BLW93_04720</name>
</gene>
<feature type="domain" description="GGDEF" evidence="2">
    <location>
        <begin position="186"/>
        <end position="324"/>
    </location>
</feature>
<dbReference type="PROSITE" id="PS50887">
    <property type="entry name" value="GGDEF"/>
    <property type="match status" value="1"/>
</dbReference>
<dbReference type="RefSeq" id="WP_076712956.1">
    <property type="nucleotide sequence ID" value="NZ_MOEN01000014.1"/>
</dbReference>
<dbReference type="InterPro" id="IPR043128">
    <property type="entry name" value="Rev_trsase/Diguanyl_cyclase"/>
</dbReference>
<dbReference type="SMART" id="SM00052">
    <property type="entry name" value="EAL"/>
    <property type="match status" value="1"/>
</dbReference>
<dbReference type="Pfam" id="PF00563">
    <property type="entry name" value="EAL"/>
    <property type="match status" value="1"/>
</dbReference>
<dbReference type="SUPFAM" id="SSF141868">
    <property type="entry name" value="EAL domain-like"/>
    <property type="match status" value="1"/>
</dbReference>
<dbReference type="Gene3D" id="3.30.70.270">
    <property type="match status" value="1"/>
</dbReference>
<dbReference type="InterPro" id="IPR050706">
    <property type="entry name" value="Cyclic-di-GMP_PDE-like"/>
</dbReference>
<evidence type="ECO:0000259" key="1">
    <source>
        <dbReference type="PROSITE" id="PS50883"/>
    </source>
</evidence>
<dbReference type="GO" id="GO:0071111">
    <property type="term" value="F:cyclic-guanylate-specific phosphodiesterase activity"/>
    <property type="evidence" value="ECO:0007669"/>
    <property type="project" value="InterPro"/>
</dbReference>
<dbReference type="SUPFAM" id="SSF55073">
    <property type="entry name" value="Nucleotide cyclase"/>
    <property type="match status" value="1"/>
</dbReference>
<accession>A0A1R1ML81</accession>
<proteinExistence type="predicted"/>
<sequence length="573" mass="66933">MGNFKELLENYTFSEKEFQEVKKLEPLFSNAFVEKLGENINQYVAEHFYSYSQAAKAKKIDKKIFVETVKKFIYGFFSREEISGTIESIVSVNKNWDIEQLEFIEAYFYFIENLLTNLYIRTKNQSDLQKSIKSLTKLLFIIAVYFLKNFCINRDIFSKSINIDPMTGFLSRYAIQKIYSKCSKSKNLYAILFDIRNLSNINTYFGYEVGDSVIVYLAAFIKNFFIQEFCSCYPNIFRLQGDQFIVFFRTSENIKTKVKNFLRKFKSKPIKVAFNENILPIDIPVLATIMKVENEDISSLLWTMENAMRTVKKVKKDGCLIIGAEHKKRCKRKRENVELVINAIKKYRISFALQKMVNLKTGNIFAYEVLTRIQNEENNIVNAEVFIDDISVYSLNEDLDKIVIEKALNYKKMQNIKTPFSINVSNALLEGEIEFLEKIIKKLNIPAEEIIIELMERQNVALISNLHEKLSYLKKLGFKIFIDDFGVDYSNFHLIEILPIDGIKIDGRFVKNIDKEIIDLEFIKFIVSLTKQLNISVIAEYVEREEIKNILLKISDYPIMGQGYLFGKPEILI</sequence>
<evidence type="ECO:0000313" key="4">
    <source>
        <dbReference type="Proteomes" id="UP000187408"/>
    </source>
</evidence>
<evidence type="ECO:0000313" key="3">
    <source>
        <dbReference type="EMBL" id="OMH40516.1"/>
    </source>
</evidence>
<reference evidence="3 4" key="1">
    <citation type="submission" date="2016-10" db="EMBL/GenBank/DDBJ databases">
        <title>Genome sequence of a sulfur-reducing bacterium Desulfurobacterium indicum K6013.</title>
        <authorList>
            <person name="Cao J."/>
            <person name="Shao Z."/>
            <person name="Alain K."/>
            <person name="Jebbar M."/>
        </authorList>
    </citation>
    <scope>NUCLEOTIDE SEQUENCE [LARGE SCALE GENOMIC DNA]</scope>
    <source>
        <strain evidence="3 4">K6013</strain>
    </source>
</reference>
<comment type="caution">
    <text evidence="3">The sequence shown here is derived from an EMBL/GenBank/DDBJ whole genome shotgun (WGS) entry which is preliminary data.</text>
</comment>
<dbReference type="SMART" id="SM00267">
    <property type="entry name" value="GGDEF"/>
    <property type="match status" value="1"/>
</dbReference>
<dbReference type="PROSITE" id="PS50883">
    <property type="entry name" value="EAL"/>
    <property type="match status" value="1"/>
</dbReference>
<name>A0A1R1ML81_9BACT</name>
<dbReference type="InterPro" id="IPR035919">
    <property type="entry name" value="EAL_sf"/>
</dbReference>
<dbReference type="OrthoDB" id="8951at2"/>
<evidence type="ECO:0000259" key="2">
    <source>
        <dbReference type="PROSITE" id="PS50887"/>
    </source>
</evidence>
<dbReference type="EMBL" id="MOEN01000014">
    <property type="protein sequence ID" value="OMH40516.1"/>
    <property type="molecule type" value="Genomic_DNA"/>
</dbReference>
<dbReference type="PANTHER" id="PTHR33121:SF71">
    <property type="entry name" value="OXYGEN SENSOR PROTEIN DOSP"/>
    <property type="match status" value="1"/>
</dbReference>
<dbReference type="InterPro" id="IPR000160">
    <property type="entry name" value="GGDEF_dom"/>
</dbReference>